<dbReference type="InterPro" id="IPR046848">
    <property type="entry name" value="E_motif"/>
</dbReference>
<feature type="compositionally biased region" description="Polar residues" evidence="3">
    <location>
        <begin position="1"/>
        <end position="15"/>
    </location>
</feature>
<dbReference type="InterPro" id="IPR046849">
    <property type="entry name" value="E2_motif"/>
</dbReference>
<feature type="transmembrane region" description="Helical" evidence="4">
    <location>
        <begin position="225"/>
        <end position="247"/>
    </location>
</feature>
<reference evidence="5" key="1">
    <citation type="submission" date="2023-03" db="EMBL/GenBank/DDBJ databases">
        <authorList>
            <person name="Julca I."/>
        </authorList>
    </citation>
    <scope>NUCLEOTIDE SEQUENCE</scope>
</reference>
<dbReference type="Pfam" id="PF20431">
    <property type="entry name" value="E_motif"/>
    <property type="match status" value="1"/>
</dbReference>
<feature type="region of interest" description="Disordered" evidence="3">
    <location>
        <begin position="1"/>
        <end position="49"/>
    </location>
</feature>
<feature type="repeat" description="PPR" evidence="2">
    <location>
        <begin position="259"/>
        <end position="289"/>
    </location>
</feature>
<evidence type="ECO:0000256" key="1">
    <source>
        <dbReference type="ARBA" id="ARBA00022737"/>
    </source>
</evidence>
<dbReference type="NCBIfam" id="TIGR00756">
    <property type="entry name" value="PPR"/>
    <property type="match status" value="4"/>
</dbReference>
<keyword evidence="4" id="KW-1133">Transmembrane helix</keyword>
<dbReference type="Pfam" id="PF01535">
    <property type="entry name" value="PPR"/>
    <property type="match status" value="3"/>
</dbReference>
<dbReference type="InterPro" id="IPR011990">
    <property type="entry name" value="TPR-like_helical_dom_sf"/>
</dbReference>
<dbReference type="FunFam" id="1.25.40.10:FF:000184">
    <property type="entry name" value="Pentatricopeptide repeat-containing protein, chloroplastic"/>
    <property type="match status" value="1"/>
</dbReference>
<dbReference type="GO" id="GO:0003723">
    <property type="term" value="F:RNA binding"/>
    <property type="evidence" value="ECO:0007669"/>
    <property type="project" value="InterPro"/>
</dbReference>
<proteinExistence type="predicted"/>
<keyword evidence="6" id="KW-1185">Reference proteome</keyword>
<dbReference type="EMBL" id="OX459122">
    <property type="protein sequence ID" value="CAI9105504.1"/>
    <property type="molecule type" value="Genomic_DNA"/>
</dbReference>
<protein>
    <submittedName>
        <fullName evidence="5">OLC1v1004435C1</fullName>
    </submittedName>
</protein>
<dbReference type="Pfam" id="PF13041">
    <property type="entry name" value="PPR_2"/>
    <property type="match status" value="3"/>
</dbReference>
<organism evidence="5 6">
    <name type="scientific">Oldenlandia corymbosa var. corymbosa</name>
    <dbReference type="NCBI Taxonomy" id="529605"/>
    <lineage>
        <taxon>Eukaryota</taxon>
        <taxon>Viridiplantae</taxon>
        <taxon>Streptophyta</taxon>
        <taxon>Embryophyta</taxon>
        <taxon>Tracheophyta</taxon>
        <taxon>Spermatophyta</taxon>
        <taxon>Magnoliopsida</taxon>
        <taxon>eudicotyledons</taxon>
        <taxon>Gunneridae</taxon>
        <taxon>Pentapetalae</taxon>
        <taxon>asterids</taxon>
        <taxon>lamiids</taxon>
        <taxon>Gentianales</taxon>
        <taxon>Rubiaceae</taxon>
        <taxon>Rubioideae</taxon>
        <taxon>Spermacoceae</taxon>
        <taxon>Hedyotis-Oldenlandia complex</taxon>
        <taxon>Oldenlandia</taxon>
    </lineage>
</organism>
<feature type="repeat" description="PPR" evidence="2">
    <location>
        <begin position="158"/>
        <end position="188"/>
    </location>
</feature>
<dbReference type="InterPro" id="IPR046960">
    <property type="entry name" value="PPR_At4g14850-like_plant"/>
</dbReference>
<dbReference type="PROSITE" id="PS51375">
    <property type="entry name" value="PPR"/>
    <property type="match status" value="5"/>
</dbReference>
<evidence type="ECO:0000313" key="5">
    <source>
        <dbReference type="EMBL" id="CAI9105504.1"/>
    </source>
</evidence>
<dbReference type="Pfam" id="PF20430">
    <property type="entry name" value="Eplus_motif"/>
    <property type="match status" value="1"/>
</dbReference>
<dbReference type="Proteomes" id="UP001161247">
    <property type="component" value="Chromosome 5"/>
</dbReference>
<keyword evidence="4" id="KW-0812">Transmembrane</keyword>
<dbReference type="PANTHER" id="PTHR47926">
    <property type="entry name" value="PENTATRICOPEPTIDE REPEAT-CONTAINING PROTEIN"/>
    <property type="match status" value="1"/>
</dbReference>
<dbReference type="InterPro" id="IPR002885">
    <property type="entry name" value="PPR_rpt"/>
</dbReference>
<dbReference type="AlphaFoldDB" id="A0AAV1DEQ3"/>
<accession>A0AAV1DEQ3</accession>
<keyword evidence="4" id="KW-0472">Membrane</keyword>
<feature type="repeat" description="PPR" evidence="2">
    <location>
        <begin position="53"/>
        <end position="87"/>
    </location>
</feature>
<evidence type="ECO:0000256" key="3">
    <source>
        <dbReference type="SAM" id="MobiDB-lite"/>
    </source>
</evidence>
<dbReference type="GO" id="GO:0009451">
    <property type="term" value="P:RNA modification"/>
    <property type="evidence" value="ECO:0007669"/>
    <property type="project" value="InterPro"/>
</dbReference>
<feature type="repeat" description="PPR" evidence="2">
    <location>
        <begin position="189"/>
        <end position="223"/>
    </location>
</feature>
<evidence type="ECO:0000313" key="6">
    <source>
        <dbReference type="Proteomes" id="UP001161247"/>
    </source>
</evidence>
<evidence type="ECO:0000256" key="4">
    <source>
        <dbReference type="SAM" id="Phobius"/>
    </source>
</evidence>
<feature type="repeat" description="PPR" evidence="2">
    <location>
        <begin position="290"/>
        <end position="324"/>
    </location>
</feature>
<keyword evidence="1" id="KW-0677">Repeat</keyword>
<sequence>MSAGTNLPASVAGTNATQQLPPPPPLPAAASTSAVNPGPPKPKSIADIDSPDPVVSWTASIAQQCRKGRLSMAASTFTRMRLSGVEPNHITFLPLLSGCAHFPSQSALSFGSALHGYIRKLGLDTANVKVGSAVIDMYSKFGQMGLARLCFDQMGLRNKVSWNSMINGYMRNGEFEEAVNLFDEMPVKDAISWTALISGFTKQGLLEEAFVWFREMQLSGAEPDFVTLISLLSAVANLGMLGLGLWLHRYILLRDYRDNLRLNNSLIDMYCRCGRVDLARRVFETMSRHNLVSWNSIIVGLAINGEAKDSVEHFKSMRNEGFEPDSVSFTGVLTACSHAGLVQQGLDLFSDMIRVHKISPRVEHFGCIVDLFGRAGMLEDAMRVIESMPMIPNEIILGSLFSACRNRGDVKLAERLMTHLDGDSNHVMLSNIYAALGNWSGASKVRKLMKTVGIQKKLGISSIEVDCVVHEFVAGDKSHPETVYIYDMLDLLSFELVGVPGHLGHQTNKFMESHEFD</sequence>
<evidence type="ECO:0000256" key="2">
    <source>
        <dbReference type="PROSITE-ProRule" id="PRU00708"/>
    </source>
</evidence>
<dbReference type="FunFam" id="1.25.40.10:FF:000348">
    <property type="entry name" value="Pentatricopeptide repeat-containing protein chloroplastic"/>
    <property type="match status" value="1"/>
</dbReference>
<dbReference type="Gene3D" id="1.25.40.10">
    <property type="entry name" value="Tetratricopeptide repeat domain"/>
    <property type="match status" value="3"/>
</dbReference>
<dbReference type="PANTHER" id="PTHR47926:SF510">
    <property type="entry name" value="PENTATRICOPEPTIDE REPEAT-CONTAINING PROTEIN"/>
    <property type="match status" value="1"/>
</dbReference>
<gene>
    <name evidence="5" type="ORF">OLC1_LOCUS14187</name>
</gene>
<dbReference type="Pfam" id="PF12854">
    <property type="entry name" value="PPR_1"/>
    <property type="match status" value="1"/>
</dbReference>
<name>A0AAV1DEQ3_OLDCO</name>